<dbReference type="GO" id="GO:0055085">
    <property type="term" value="P:transmembrane transport"/>
    <property type="evidence" value="ECO:0007669"/>
    <property type="project" value="InterPro"/>
</dbReference>
<dbReference type="Gene3D" id="3.30.1150.10">
    <property type="match status" value="1"/>
</dbReference>
<evidence type="ECO:0000259" key="2">
    <source>
        <dbReference type="Pfam" id="PF03544"/>
    </source>
</evidence>
<keyword evidence="5" id="KW-1185">Reference proteome</keyword>
<evidence type="ECO:0008006" key="6">
    <source>
        <dbReference type="Google" id="ProtNLM"/>
    </source>
</evidence>
<evidence type="ECO:0000259" key="3">
    <source>
        <dbReference type="Pfam" id="PF05569"/>
    </source>
</evidence>
<dbReference type="Pfam" id="PF03544">
    <property type="entry name" value="TonB_C"/>
    <property type="match status" value="1"/>
</dbReference>
<dbReference type="CDD" id="cd07341">
    <property type="entry name" value="M56_BlaR1_MecR1_like"/>
    <property type="match status" value="1"/>
</dbReference>
<dbReference type="OrthoDB" id="1039448at2"/>
<reference evidence="4 5" key="1">
    <citation type="submission" date="2015-08" db="EMBL/GenBank/DDBJ databases">
        <title>Complete genome sequence of Rufibacter tibetensis strain 1351t, a radiation-resistant bacterium from tibet plateau.</title>
        <authorList>
            <person name="Dai J."/>
        </authorList>
    </citation>
    <scope>NUCLEOTIDE SEQUENCE [LARGE SCALE GENOMIC DNA]</scope>
    <source>
        <strain evidence="4 5">1351</strain>
    </source>
</reference>
<dbReference type="PANTHER" id="PTHR34978:SF3">
    <property type="entry name" value="SLR0241 PROTEIN"/>
    <property type="match status" value="1"/>
</dbReference>
<name>A0A0P0CZI2_9BACT</name>
<feature type="transmembrane region" description="Helical" evidence="1">
    <location>
        <begin position="98"/>
        <end position="117"/>
    </location>
</feature>
<dbReference type="Pfam" id="PF05569">
    <property type="entry name" value="Peptidase_M56"/>
    <property type="match status" value="1"/>
</dbReference>
<keyword evidence="1" id="KW-0812">Transmembrane</keyword>
<feature type="transmembrane region" description="Helical" evidence="1">
    <location>
        <begin position="38"/>
        <end position="55"/>
    </location>
</feature>
<feature type="domain" description="TonB C-terminal" evidence="2">
    <location>
        <begin position="335"/>
        <end position="394"/>
    </location>
</feature>
<dbReference type="KEGG" id="rti:DC20_14390"/>
<dbReference type="STRING" id="512763.DC20_14390"/>
<sequence>MNHSLVPYLVESSVCLLAFYLLYLLLLRNEGCFRYNRFYLLGATLISLLLAILELPSSQEVASIPAFMPSFTPFVVNVPVEGEPATVTSGLDWKTALLLLYGIGVGVFASRFVRQLYHLHLFTRKHKKQAEKVQDLTIIPTQGEWPTFSFFRYIFWDNSQSLTPEEQERILQHERVHVQQGHSYDLMYLEVLTIIFWFNPLLYFYRKALMATHEFLADAHVIQTQDKAAYGLLLAKQVLQKNNFALGHYFNKSLTLKRLKMIHEPKSSTSKVKQVLAFPLLGLLALSLSSNQMLVQENSAPASTAAVTSTSFQEPQFPGGTPAMMKYLADKLRIPESAQKNNEYGGVFVQVTIAKDGTPGDFKVLQARHASLEQEVLRVVKLMPTWEASGATSSVTYITPFSIIIDGFKNDKNVIKQEFEQDLAKVSAQVQDKTIKIAPPIFVTGYGPVE</sequence>
<proteinExistence type="predicted"/>
<evidence type="ECO:0000313" key="5">
    <source>
        <dbReference type="Proteomes" id="UP000061382"/>
    </source>
</evidence>
<protein>
    <recommendedName>
        <fullName evidence="6">Peptidase M56 domain-containing protein</fullName>
    </recommendedName>
</protein>
<dbReference type="InterPro" id="IPR052173">
    <property type="entry name" value="Beta-lactam_resp_regulator"/>
</dbReference>
<evidence type="ECO:0000256" key="1">
    <source>
        <dbReference type="SAM" id="Phobius"/>
    </source>
</evidence>
<dbReference type="RefSeq" id="WP_062544471.1">
    <property type="nucleotide sequence ID" value="NZ_CP012643.1"/>
</dbReference>
<gene>
    <name evidence="4" type="ORF">DC20_14390</name>
</gene>
<dbReference type="PANTHER" id="PTHR34978">
    <property type="entry name" value="POSSIBLE SENSOR-TRANSDUCER PROTEIN BLAR"/>
    <property type="match status" value="1"/>
</dbReference>
<dbReference type="SUPFAM" id="SSF74653">
    <property type="entry name" value="TolA/TonB C-terminal domain"/>
    <property type="match status" value="1"/>
</dbReference>
<dbReference type="InterPro" id="IPR008756">
    <property type="entry name" value="Peptidase_M56"/>
</dbReference>
<keyword evidence="1" id="KW-0472">Membrane</keyword>
<evidence type="ECO:0000313" key="4">
    <source>
        <dbReference type="EMBL" id="ALI99942.1"/>
    </source>
</evidence>
<dbReference type="Proteomes" id="UP000061382">
    <property type="component" value="Chromosome"/>
</dbReference>
<feature type="transmembrane region" description="Helical" evidence="1">
    <location>
        <begin position="186"/>
        <end position="205"/>
    </location>
</feature>
<dbReference type="PATRIC" id="fig|512763.3.peg.3164"/>
<feature type="transmembrane region" description="Helical" evidence="1">
    <location>
        <begin position="6"/>
        <end position="26"/>
    </location>
</feature>
<dbReference type="AlphaFoldDB" id="A0A0P0CZI2"/>
<keyword evidence="1" id="KW-1133">Transmembrane helix</keyword>
<dbReference type="EMBL" id="CP012643">
    <property type="protein sequence ID" value="ALI99942.1"/>
    <property type="molecule type" value="Genomic_DNA"/>
</dbReference>
<organism evidence="4 5">
    <name type="scientific">Rufibacter tibetensis</name>
    <dbReference type="NCBI Taxonomy" id="512763"/>
    <lineage>
        <taxon>Bacteria</taxon>
        <taxon>Pseudomonadati</taxon>
        <taxon>Bacteroidota</taxon>
        <taxon>Cytophagia</taxon>
        <taxon>Cytophagales</taxon>
        <taxon>Hymenobacteraceae</taxon>
        <taxon>Rufibacter</taxon>
    </lineage>
</organism>
<dbReference type="InterPro" id="IPR037682">
    <property type="entry name" value="TonB_C"/>
</dbReference>
<accession>A0A0P0CZI2</accession>
<feature type="domain" description="Peptidase M56" evidence="3">
    <location>
        <begin position="159"/>
        <end position="262"/>
    </location>
</feature>